<proteinExistence type="predicted"/>
<gene>
    <name evidence="1" type="ORF">ICL16_11775</name>
</gene>
<sequence length="67" mass="7578">MQAKERRFPLSTIILVNAAIKRLPTVVAYISYASELEKKQGGFAYLHPYFELPQFSPTNSGLQKCSE</sequence>
<organism evidence="1 2">
    <name type="scientific">Iningainema tapete BLCC-T55</name>
    <dbReference type="NCBI Taxonomy" id="2748662"/>
    <lineage>
        <taxon>Bacteria</taxon>
        <taxon>Bacillati</taxon>
        <taxon>Cyanobacteriota</taxon>
        <taxon>Cyanophyceae</taxon>
        <taxon>Nostocales</taxon>
        <taxon>Scytonemataceae</taxon>
        <taxon>Iningainema tapete</taxon>
    </lineage>
</organism>
<keyword evidence="2" id="KW-1185">Reference proteome</keyword>
<protein>
    <submittedName>
        <fullName evidence="1">Uncharacterized protein</fullName>
    </submittedName>
</protein>
<dbReference type="Proteomes" id="UP000629098">
    <property type="component" value="Unassembled WGS sequence"/>
</dbReference>
<evidence type="ECO:0000313" key="1">
    <source>
        <dbReference type="EMBL" id="MBD2772730.1"/>
    </source>
</evidence>
<accession>A0A8J6XC60</accession>
<dbReference type="AlphaFoldDB" id="A0A8J6XC60"/>
<reference evidence="1" key="1">
    <citation type="submission" date="2020-09" db="EMBL/GenBank/DDBJ databases">
        <title>Iningainema tapete sp. nov. (Scytonemataceae, Cyanobacteria) from greenhouses in central Florida (USA) produces two types of nodularin with biosynthetic potential for microcystin-LR and anabaenopeptins.</title>
        <authorList>
            <person name="Berthold D.E."/>
            <person name="Lefler F.W."/>
            <person name="Huang I.-S."/>
            <person name="Abdulla H."/>
            <person name="Zimba P.V."/>
            <person name="Laughinghouse H.D. IV."/>
        </authorList>
    </citation>
    <scope>NUCLEOTIDE SEQUENCE</scope>
    <source>
        <strain evidence="1">BLCCT55</strain>
    </source>
</reference>
<dbReference type="RefSeq" id="WP_190827676.1">
    <property type="nucleotide sequence ID" value="NZ_CAWPPI010000043.1"/>
</dbReference>
<dbReference type="EMBL" id="JACXAE010000043">
    <property type="protein sequence ID" value="MBD2772730.1"/>
    <property type="molecule type" value="Genomic_DNA"/>
</dbReference>
<evidence type="ECO:0000313" key="2">
    <source>
        <dbReference type="Proteomes" id="UP000629098"/>
    </source>
</evidence>
<name>A0A8J6XC60_9CYAN</name>
<comment type="caution">
    <text evidence="1">The sequence shown here is derived from an EMBL/GenBank/DDBJ whole genome shotgun (WGS) entry which is preliminary data.</text>
</comment>